<protein>
    <submittedName>
        <fullName evidence="1">Uncharacterized protein</fullName>
    </submittedName>
</protein>
<accession>A0ABM9WYH8</accession>
<gene>
    <name evidence="1" type="ORF">VEx25_A0901</name>
</gene>
<organism evidence="1 2">
    <name type="scientific">Vibrio antiquarius (strain Ex25)</name>
    <dbReference type="NCBI Taxonomy" id="150340"/>
    <lineage>
        <taxon>Bacteria</taxon>
        <taxon>Pseudomonadati</taxon>
        <taxon>Pseudomonadota</taxon>
        <taxon>Gammaproteobacteria</taxon>
        <taxon>Vibrionales</taxon>
        <taxon>Vibrionaceae</taxon>
        <taxon>Vibrio</taxon>
        <taxon>Vibrio diabolicus subgroup</taxon>
    </lineage>
</organism>
<evidence type="ECO:0000313" key="1">
    <source>
        <dbReference type="EMBL" id="EDN58472.1"/>
    </source>
</evidence>
<keyword evidence="2" id="KW-1185">Reference proteome</keyword>
<reference evidence="2" key="1">
    <citation type="submission" date="2006-10" db="EMBL/GenBank/DDBJ databases">
        <authorList>
            <person name="Heidelberg J."/>
            <person name="Sebastian Y."/>
        </authorList>
    </citation>
    <scope>NUCLEOTIDE SEQUENCE [LARGE SCALE GENOMIC DNA]</scope>
    <source>
        <strain evidence="2">EX25</strain>
    </source>
</reference>
<evidence type="ECO:0000313" key="2">
    <source>
        <dbReference type="Proteomes" id="UP000242664"/>
    </source>
</evidence>
<sequence length="38" mass="4341">MNLFPLNSDFDQFSMAIMVFPADENAQFPTSGRIDEED</sequence>
<name>A0ABM9WYH8_VIBAE</name>
<dbReference type="EMBL" id="DS267809">
    <property type="protein sequence ID" value="EDN58472.1"/>
    <property type="molecule type" value="Genomic_DNA"/>
</dbReference>
<proteinExistence type="predicted"/>
<dbReference type="Proteomes" id="UP000242664">
    <property type="component" value="Unassembled WGS sequence"/>
</dbReference>